<feature type="region of interest" description="Disordered" evidence="11">
    <location>
        <begin position="157"/>
        <end position="191"/>
    </location>
</feature>
<evidence type="ECO:0000256" key="7">
    <source>
        <dbReference type="ARBA" id="ARBA00023054"/>
    </source>
</evidence>
<keyword evidence="5 12" id="KW-0812">Transmembrane</keyword>
<dbReference type="GO" id="GO:0003677">
    <property type="term" value="F:DNA binding"/>
    <property type="evidence" value="ECO:0007669"/>
    <property type="project" value="UniProtKB-KW"/>
</dbReference>
<evidence type="ECO:0000256" key="8">
    <source>
        <dbReference type="ARBA" id="ARBA00023125"/>
    </source>
</evidence>
<comment type="similarity">
    <text evidence="3">Belongs to the TMEM18 family.</text>
</comment>
<evidence type="ECO:0000256" key="12">
    <source>
        <dbReference type="SAM" id="Phobius"/>
    </source>
</evidence>
<evidence type="ECO:0000256" key="9">
    <source>
        <dbReference type="ARBA" id="ARBA00023136"/>
    </source>
</evidence>
<dbReference type="AlphaFoldDB" id="A0AAW2HX71"/>
<keyword evidence="10" id="KW-0539">Nucleus</keyword>
<dbReference type="InterPro" id="IPR026721">
    <property type="entry name" value="TMEM18"/>
</dbReference>
<dbReference type="GO" id="GO:0031965">
    <property type="term" value="C:nuclear membrane"/>
    <property type="evidence" value="ECO:0007669"/>
    <property type="project" value="UniProtKB-SubCell"/>
</dbReference>
<gene>
    <name evidence="13" type="ORF">PYX00_006886</name>
</gene>
<evidence type="ECO:0000313" key="13">
    <source>
        <dbReference type="EMBL" id="KAL0274474.1"/>
    </source>
</evidence>
<evidence type="ECO:0000256" key="6">
    <source>
        <dbReference type="ARBA" id="ARBA00022989"/>
    </source>
</evidence>
<feature type="transmembrane region" description="Helical" evidence="12">
    <location>
        <begin position="74"/>
        <end position="93"/>
    </location>
</feature>
<comment type="caution">
    <text evidence="13">The sequence shown here is derived from an EMBL/GenBank/DDBJ whole genome shotgun (WGS) entry which is preliminary data.</text>
</comment>
<keyword evidence="9 12" id="KW-0472">Membrane</keyword>
<organism evidence="13">
    <name type="scientific">Menopon gallinae</name>
    <name type="common">poultry shaft louse</name>
    <dbReference type="NCBI Taxonomy" id="328185"/>
    <lineage>
        <taxon>Eukaryota</taxon>
        <taxon>Metazoa</taxon>
        <taxon>Ecdysozoa</taxon>
        <taxon>Arthropoda</taxon>
        <taxon>Hexapoda</taxon>
        <taxon>Insecta</taxon>
        <taxon>Pterygota</taxon>
        <taxon>Neoptera</taxon>
        <taxon>Paraneoptera</taxon>
        <taxon>Psocodea</taxon>
        <taxon>Troctomorpha</taxon>
        <taxon>Phthiraptera</taxon>
        <taxon>Amblycera</taxon>
        <taxon>Menoponidae</taxon>
        <taxon>Menopon</taxon>
    </lineage>
</organism>
<dbReference type="PANTHER" id="PTHR22593:SF2">
    <property type="entry name" value="TRANSMEMBRANE PROTEIN 18"/>
    <property type="match status" value="1"/>
</dbReference>
<feature type="transmembrane region" description="Helical" evidence="12">
    <location>
        <begin position="50"/>
        <end position="67"/>
    </location>
</feature>
<evidence type="ECO:0000256" key="11">
    <source>
        <dbReference type="SAM" id="MobiDB-lite"/>
    </source>
</evidence>
<evidence type="ECO:0000256" key="4">
    <source>
        <dbReference type="ARBA" id="ARBA00014253"/>
    </source>
</evidence>
<dbReference type="EMBL" id="JARGDH010000003">
    <property type="protein sequence ID" value="KAL0274474.1"/>
    <property type="molecule type" value="Genomic_DNA"/>
</dbReference>
<protein>
    <recommendedName>
        <fullName evidence="4">Transmembrane protein 18</fullName>
    </recommendedName>
</protein>
<proteinExistence type="inferred from homology"/>
<keyword evidence="6 12" id="KW-1133">Transmembrane helix</keyword>
<evidence type="ECO:0000256" key="1">
    <source>
        <dbReference type="ARBA" id="ARBA00004126"/>
    </source>
</evidence>
<evidence type="ECO:0000256" key="10">
    <source>
        <dbReference type="ARBA" id="ARBA00023242"/>
    </source>
</evidence>
<reference evidence="13" key="1">
    <citation type="journal article" date="2024" name="Gigascience">
        <title>Chromosome-level genome of the poultry shaft louse Menopon gallinae provides insight into the host-switching and adaptive evolution of parasitic lice.</title>
        <authorList>
            <person name="Xu Y."/>
            <person name="Ma L."/>
            <person name="Liu S."/>
            <person name="Liang Y."/>
            <person name="Liu Q."/>
            <person name="He Z."/>
            <person name="Tian L."/>
            <person name="Duan Y."/>
            <person name="Cai W."/>
            <person name="Li H."/>
            <person name="Song F."/>
        </authorList>
    </citation>
    <scope>NUCLEOTIDE SEQUENCE</scope>
    <source>
        <strain evidence="13">Cailab_2023a</strain>
    </source>
</reference>
<keyword evidence="7" id="KW-0175">Coiled coil</keyword>
<evidence type="ECO:0000256" key="3">
    <source>
        <dbReference type="ARBA" id="ARBA00009971"/>
    </source>
</evidence>
<evidence type="ECO:0000256" key="2">
    <source>
        <dbReference type="ARBA" id="ARBA00004127"/>
    </source>
</evidence>
<sequence>MRGKNKQIQFKMADYGDFRIDEVDGLVTFLRNIPFSSPKPVRTIEWQDPWIVGLIIFHITVTLTTVLTRNHGNFQVALFLILLLLVYFSESINELASNYWTMFSRQQYFDSKGMFISLVFSAPILLNCMVLVASWLYQSSQLMTKLKRAQLEAQYTKQKSQRAEKRTIPGPDGKVINRMKHKSEKCEGKVSESKSIDATGIECRT</sequence>
<dbReference type="PANTHER" id="PTHR22593">
    <property type="entry name" value="TRANSMEMBRANE PROTEIN 18"/>
    <property type="match status" value="1"/>
</dbReference>
<dbReference type="Pfam" id="PF14770">
    <property type="entry name" value="TMEM18"/>
    <property type="match status" value="1"/>
</dbReference>
<evidence type="ECO:0000256" key="5">
    <source>
        <dbReference type="ARBA" id="ARBA00022692"/>
    </source>
</evidence>
<accession>A0AAW2HX71</accession>
<keyword evidence="8" id="KW-0238">DNA-binding</keyword>
<name>A0AAW2HX71_9NEOP</name>
<comment type="subcellular location">
    <subcellularLocation>
        <location evidence="2">Endomembrane system</location>
        <topology evidence="2">Multi-pass membrane protein</topology>
    </subcellularLocation>
    <subcellularLocation>
        <location evidence="1">Nucleus membrane</location>
    </subcellularLocation>
</comment>
<feature type="transmembrane region" description="Helical" evidence="12">
    <location>
        <begin position="113"/>
        <end position="137"/>
    </location>
</feature>